<dbReference type="GO" id="GO:0071985">
    <property type="term" value="P:multivesicular body sorting pathway"/>
    <property type="evidence" value="ECO:0007669"/>
    <property type="project" value="InterPro"/>
</dbReference>
<dbReference type="EMBL" id="JAJTJA010000003">
    <property type="protein sequence ID" value="KAH8702521.1"/>
    <property type="molecule type" value="Genomic_DNA"/>
</dbReference>
<dbReference type="Gene3D" id="3.40.50.1580">
    <property type="entry name" value="Nucleoside phosphorylase domain"/>
    <property type="match status" value="1"/>
</dbReference>
<dbReference type="Proteomes" id="UP001201262">
    <property type="component" value="Unassembled WGS sequence"/>
</dbReference>
<dbReference type="PANTHER" id="PTHR46082">
    <property type="entry name" value="ATP/GTP-BINDING PROTEIN-RELATED"/>
    <property type="match status" value="1"/>
</dbReference>
<evidence type="ECO:0000313" key="5">
    <source>
        <dbReference type="EMBL" id="KAH8702521.1"/>
    </source>
</evidence>
<comment type="caution">
    <text evidence="5">The sequence shown here is derived from an EMBL/GenBank/DDBJ whole genome shotgun (WGS) entry which is preliminary data.</text>
</comment>
<keyword evidence="3" id="KW-0963">Cytoplasm</keyword>
<dbReference type="InterPro" id="IPR014041">
    <property type="entry name" value="ESCRT-II_cplx_Vps25-sub_N"/>
</dbReference>
<name>A0AAD4L1R8_9EURO</name>
<dbReference type="GO" id="GO:0009116">
    <property type="term" value="P:nucleoside metabolic process"/>
    <property type="evidence" value="ECO:0007669"/>
    <property type="project" value="InterPro"/>
</dbReference>
<dbReference type="InterPro" id="IPR053137">
    <property type="entry name" value="NLR-like"/>
</dbReference>
<keyword evidence="6" id="KW-1185">Reference proteome</keyword>
<evidence type="ECO:0000256" key="2">
    <source>
        <dbReference type="ARBA" id="ARBA00017934"/>
    </source>
</evidence>
<dbReference type="RefSeq" id="XP_046075897.1">
    <property type="nucleotide sequence ID" value="XM_046212546.1"/>
</dbReference>
<evidence type="ECO:0000256" key="3">
    <source>
        <dbReference type="ARBA" id="ARBA00022490"/>
    </source>
</evidence>
<dbReference type="InterPro" id="IPR035994">
    <property type="entry name" value="Nucleoside_phosphorylase_sf"/>
</dbReference>
<dbReference type="SUPFAM" id="SSF46785">
    <property type="entry name" value="Winged helix' DNA-binding domain"/>
    <property type="match status" value="1"/>
</dbReference>
<dbReference type="InterPro" id="IPR036390">
    <property type="entry name" value="WH_DNA-bd_sf"/>
</dbReference>
<dbReference type="AlphaFoldDB" id="A0AAD4L1R8"/>
<dbReference type="InterPro" id="IPR008570">
    <property type="entry name" value="ESCRT-II_cplx_Vps25-sub"/>
</dbReference>
<dbReference type="InterPro" id="IPR000845">
    <property type="entry name" value="Nucleoside_phosphorylase_d"/>
</dbReference>
<dbReference type="PANTHER" id="PTHR46082:SF6">
    <property type="entry name" value="AAA+ ATPASE DOMAIN-CONTAINING PROTEIN-RELATED"/>
    <property type="match status" value="1"/>
</dbReference>
<organism evidence="5 6">
    <name type="scientific">Talaromyces proteolyticus</name>
    <dbReference type="NCBI Taxonomy" id="1131652"/>
    <lineage>
        <taxon>Eukaryota</taxon>
        <taxon>Fungi</taxon>
        <taxon>Dikarya</taxon>
        <taxon>Ascomycota</taxon>
        <taxon>Pezizomycotina</taxon>
        <taxon>Eurotiomycetes</taxon>
        <taxon>Eurotiomycetidae</taxon>
        <taxon>Eurotiales</taxon>
        <taxon>Trichocomaceae</taxon>
        <taxon>Talaromyces</taxon>
        <taxon>Talaromyces sect. Bacilispori</taxon>
    </lineage>
</organism>
<evidence type="ECO:0000259" key="4">
    <source>
        <dbReference type="Pfam" id="PF01048"/>
    </source>
</evidence>
<dbReference type="GO" id="GO:0003824">
    <property type="term" value="F:catalytic activity"/>
    <property type="evidence" value="ECO:0007669"/>
    <property type="project" value="InterPro"/>
</dbReference>
<reference evidence="5" key="1">
    <citation type="submission" date="2021-12" db="EMBL/GenBank/DDBJ databases">
        <title>Convergent genome expansion in fungi linked to evolution of root-endophyte symbiosis.</title>
        <authorList>
            <consortium name="DOE Joint Genome Institute"/>
            <person name="Ke Y.-H."/>
            <person name="Bonito G."/>
            <person name="Liao H.-L."/>
            <person name="Looney B."/>
            <person name="Rojas-Flechas A."/>
            <person name="Nash J."/>
            <person name="Hameed K."/>
            <person name="Schadt C."/>
            <person name="Martin F."/>
            <person name="Crous P.W."/>
            <person name="Miettinen O."/>
            <person name="Magnuson J.K."/>
            <person name="Labbe J."/>
            <person name="Jacobson D."/>
            <person name="Doktycz M.J."/>
            <person name="Veneault-Fourrey C."/>
            <person name="Kuo A."/>
            <person name="Mondo S."/>
            <person name="Calhoun S."/>
            <person name="Riley R."/>
            <person name="Ohm R."/>
            <person name="LaButti K."/>
            <person name="Andreopoulos B."/>
            <person name="Pangilinan J."/>
            <person name="Nolan M."/>
            <person name="Tritt A."/>
            <person name="Clum A."/>
            <person name="Lipzen A."/>
            <person name="Daum C."/>
            <person name="Barry K."/>
            <person name="Grigoriev I.V."/>
            <person name="Vilgalys R."/>
        </authorList>
    </citation>
    <scope>NUCLEOTIDE SEQUENCE</scope>
    <source>
        <strain evidence="5">PMI_201</strain>
    </source>
</reference>
<gene>
    <name evidence="5" type="ORF">BGW36DRAFT_315426</name>
</gene>
<protein>
    <recommendedName>
        <fullName evidence="2">Vacuolar protein-sorting-associated protein 25</fullName>
    </recommendedName>
</protein>
<dbReference type="Gene3D" id="1.10.10.570">
    <property type="entry name" value="Winged helix' DNA-binding domain. Chain C. Domain 1"/>
    <property type="match status" value="1"/>
</dbReference>
<proteinExistence type="predicted"/>
<dbReference type="FunFam" id="1.10.10.570:FF:000003">
    <property type="entry name" value="Vacuolar protein-sorting-associated protein 25"/>
    <property type="match status" value="1"/>
</dbReference>
<dbReference type="Pfam" id="PF01048">
    <property type="entry name" value="PNP_UDP_1"/>
    <property type="match status" value="1"/>
</dbReference>
<evidence type="ECO:0000256" key="1">
    <source>
        <dbReference type="ARBA" id="ARBA00004496"/>
    </source>
</evidence>
<comment type="subcellular location">
    <subcellularLocation>
        <location evidence="1">Cytoplasm</location>
    </subcellularLocation>
</comment>
<dbReference type="SUPFAM" id="SSF53167">
    <property type="entry name" value="Purine and uridine phosphorylases"/>
    <property type="match status" value="1"/>
</dbReference>
<accession>A0AAD4L1R8</accession>
<sequence length="484" mass="54842">MPVHHPPPDRRDFTIAIICALRIESDAILAMFDDIWEYTYRKEANDPNTYTVGRIGIHNVVLTHLPGIGKTCAASAAASLRSSFHGIRLGLLVGVCGGVPIHVDDEKSEILLGDLIISTGIVQYDFGRQFPNRIARKESKNDSLSRPSTEIRSFLQKIGGLYGRDKLHVGTRLYLTELRKKRGFERLEYPGESEDKLYESEYRHKHQDSGVCPICARCESIHDDTCDEALVLSCSQLKCDETRLVARERLIRGDVQERTQIHFGDVASGDLVIKSAYHRDMISQKEKVIAFEMEAAGVWEHFPTVVIKGVCDYADSHKNKIWQGYAAAVAAACMKAFLGEWIAGDEPQQVERDPGQHTISKPFSGMLSEFQFPSWYSFLPFFTLQPNPSLRSSQLQRWSLLIQSWCRHHQMYGLSVIEALDTPLFHNSTLRRGLTLNDAREIIDWMVEGKEGKTAEWIDGENKTMAWIWWMGTARFNGPKKIGP</sequence>
<feature type="domain" description="Nucleoside phosphorylase" evidence="4">
    <location>
        <begin position="14"/>
        <end position="132"/>
    </location>
</feature>
<dbReference type="GeneID" id="70242833"/>
<evidence type="ECO:0000313" key="6">
    <source>
        <dbReference type="Proteomes" id="UP001201262"/>
    </source>
</evidence>
<dbReference type="GO" id="GO:0000814">
    <property type="term" value="C:ESCRT II complex"/>
    <property type="evidence" value="ECO:0007669"/>
    <property type="project" value="InterPro"/>
</dbReference>
<dbReference type="Pfam" id="PF05871">
    <property type="entry name" value="ESCRT-II"/>
    <property type="match status" value="1"/>
</dbReference>